<dbReference type="InterPro" id="IPR012885">
    <property type="entry name" value="F-box_Sdz-33"/>
</dbReference>
<dbReference type="PANTHER" id="PTHR21503:SF8">
    <property type="entry name" value="F-BOX ASSOCIATED DOMAIN-CONTAINING PROTEIN-RELATED"/>
    <property type="match status" value="1"/>
</dbReference>
<feature type="domain" description="Sdz-33 F-box" evidence="2">
    <location>
        <begin position="245"/>
        <end position="306"/>
    </location>
</feature>
<comment type="caution">
    <text evidence="3">The sequence shown here is derived from an EMBL/GenBank/DDBJ whole genome shotgun (WGS) entry which is preliminary data.</text>
</comment>
<dbReference type="OrthoDB" id="5909540at2759"/>
<dbReference type="InterPro" id="IPR001810">
    <property type="entry name" value="F-box_dom"/>
</dbReference>
<organism evidence="3 4">
    <name type="scientific">Caenorhabditis nigoni</name>
    <dbReference type="NCBI Taxonomy" id="1611254"/>
    <lineage>
        <taxon>Eukaryota</taxon>
        <taxon>Metazoa</taxon>
        <taxon>Ecdysozoa</taxon>
        <taxon>Nematoda</taxon>
        <taxon>Chromadorea</taxon>
        <taxon>Rhabditida</taxon>
        <taxon>Rhabditina</taxon>
        <taxon>Rhabditomorpha</taxon>
        <taxon>Rhabditoidea</taxon>
        <taxon>Rhabditidae</taxon>
        <taxon>Peloderinae</taxon>
        <taxon>Caenorhabditis</taxon>
    </lineage>
</organism>
<name>A0A2G5UJQ1_9PELO</name>
<dbReference type="AlphaFoldDB" id="A0A2G5UJQ1"/>
<accession>A0A2G5UJQ1</accession>
<feature type="domain" description="F-box" evidence="1">
    <location>
        <begin position="75"/>
        <end position="115"/>
    </location>
</feature>
<proteinExistence type="predicted"/>
<keyword evidence="4" id="KW-1185">Reference proteome</keyword>
<evidence type="ECO:0000259" key="2">
    <source>
        <dbReference type="Pfam" id="PF07735"/>
    </source>
</evidence>
<dbReference type="Pfam" id="PF00646">
    <property type="entry name" value="F-box"/>
    <property type="match status" value="1"/>
</dbReference>
<sequence length="383" mass="44859">MRLDCITFNVTLINRRVRKLWSFLCRSFIAIPHRFSPVLSLIFWLFGVIKNFYFLLKSSFYQLRKSTNKQDRFPLLNLDYVAIREVLNTLDPIDYINFSKASKACRRLSTVKKPYKVELRFMNAPMLWFRNGSFCSCMKWIKSEKPGKFRTRGDPLDAMKKFYLEAKSLMGVEVDFVAIYMDRFGGQCKEVVDCLRSICQEFSVLRIRGTKQRQEDVQYILDNLKFKDSLYIVAKTTEELPLRIPETIDQLSIIHGSWITLDHIMSWEMSRILVFNDTHLTNQEINIIYKSWINMESHQNLECFEINLTNREDFVAVALRNIPYRMGPTIRISNYAAVEGSFEVTRKDGLTASICVYEFGIGFDAIMFTSPFLSHGKLVRCIP</sequence>
<evidence type="ECO:0000313" key="4">
    <source>
        <dbReference type="Proteomes" id="UP000230233"/>
    </source>
</evidence>
<dbReference type="EMBL" id="PDUG01000003">
    <property type="protein sequence ID" value="PIC39774.1"/>
    <property type="molecule type" value="Genomic_DNA"/>
</dbReference>
<evidence type="ECO:0000259" key="1">
    <source>
        <dbReference type="Pfam" id="PF00646"/>
    </source>
</evidence>
<protein>
    <recommendedName>
        <fullName evidence="5">F-box domain-containing protein</fullName>
    </recommendedName>
</protein>
<reference evidence="4" key="1">
    <citation type="submission" date="2017-10" db="EMBL/GenBank/DDBJ databases">
        <title>Rapid genome shrinkage in a self-fertile nematode reveals novel sperm competition proteins.</title>
        <authorList>
            <person name="Yin D."/>
            <person name="Schwarz E.M."/>
            <person name="Thomas C.G."/>
            <person name="Felde R.L."/>
            <person name="Korf I.F."/>
            <person name="Cutter A.D."/>
            <person name="Schartner C.M."/>
            <person name="Ralston E.J."/>
            <person name="Meyer B.J."/>
            <person name="Haag E.S."/>
        </authorList>
    </citation>
    <scope>NUCLEOTIDE SEQUENCE [LARGE SCALE GENOMIC DNA]</scope>
    <source>
        <strain evidence="4">JU1422</strain>
    </source>
</reference>
<evidence type="ECO:0000313" key="3">
    <source>
        <dbReference type="EMBL" id="PIC39774.1"/>
    </source>
</evidence>
<dbReference type="Pfam" id="PF07735">
    <property type="entry name" value="FBA_2"/>
    <property type="match status" value="1"/>
</dbReference>
<evidence type="ECO:0008006" key="5">
    <source>
        <dbReference type="Google" id="ProtNLM"/>
    </source>
</evidence>
<gene>
    <name evidence="3" type="primary">Cnig_chr_III.g11359</name>
    <name evidence="3" type="ORF">B9Z55_011359</name>
</gene>
<dbReference type="PANTHER" id="PTHR21503">
    <property type="entry name" value="F-BOX-CONTAINING HYPOTHETICAL PROTEIN C.ELEGANS"/>
    <property type="match status" value="1"/>
</dbReference>
<dbReference type="Proteomes" id="UP000230233">
    <property type="component" value="Chromosome III"/>
</dbReference>